<accession>A0A426ZVS1</accession>
<proteinExistence type="predicted"/>
<dbReference type="EMBL" id="AMZH03004820">
    <property type="protein sequence ID" value="RRT68065.1"/>
    <property type="molecule type" value="Genomic_DNA"/>
</dbReference>
<dbReference type="AlphaFoldDB" id="A0A426ZVS1"/>
<evidence type="ECO:0000256" key="1">
    <source>
        <dbReference type="SAM" id="MobiDB-lite"/>
    </source>
</evidence>
<gene>
    <name evidence="2" type="ORF">B296_00011729</name>
</gene>
<sequence length="87" mass="9932">MREMLPTKAGQQQQGDNSHRSRVASHRFGGCGQSWQRRSDFLQMAIDFDSDISLVEKEQTILLEPSSKIRLDQTIIGLSCPRKIKLM</sequence>
<evidence type="ECO:0000313" key="3">
    <source>
        <dbReference type="Proteomes" id="UP000287651"/>
    </source>
</evidence>
<protein>
    <submittedName>
        <fullName evidence="2">Uncharacterized protein</fullName>
    </submittedName>
</protein>
<reference evidence="2 3" key="1">
    <citation type="journal article" date="2014" name="Agronomy (Basel)">
        <title>A Draft Genome Sequence for Ensete ventricosum, the Drought-Tolerant Tree Against Hunger.</title>
        <authorList>
            <person name="Harrison J."/>
            <person name="Moore K.A."/>
            <person name="Paszkiewicz K."/>
            <person name="Jones T."/>
            <person name="Grant M."/>
            <person name="Ambacheew D."/>
            <person name="Muzemil S."/>
            <person name="Studholme D.J."/>
        </authorList>
    </citation>
    <scope>NUCLEOTIDE SEQUENCE [LARGE SCALE GENOMIC DNA]</scope>
</reference>
<organism evidence="2 3">
    <name type="scientific">Ensete ventricosum</name>
    <name type="common">Abyssinian banana</name>
    <name type="synonym">Musa ensete</name>
    <dbReference type="NCBI Taxonomy" id="4639"/>
    <lineage>
        <taxon>Eukaryota</taxon>
        <taxon>Viridiplantae</taxon>
        <taxon>Streptophyta</taxon>
        <taxon>Embryophyta</taxon>
        <taxon>Tracheophyta</taxon>
        <taxon>Spermatophyta</taxon>
        <taxon>Magnoliopsida</taxon>
        <taxon>Liliopsida</taxon>
        <taxon>Zingiberales</taxon>
        <taxon>Musaceae</taxon>
        <taxon>Ensete</taxon>
    </lineage>
</organism>
<evidence type="ECO:0000313" key="2">
    <source>
        <dbReference type="EMBL" id="RRT68065.1"/>
    </source>
</evidence>
<dbReference type="Proteomes" id="UP000287651">
    <property type="component" value="Unassembled WGS sequence"/>
</dbReference>
<feature type="region of interest" description="Disordered" evidence="1">
    <location>
        <begin position="1"/>
        <end position="26"/>
    </location>
</feature>
<name>A0A426ZVS1_ENSVE</name>
<comment type="caution">
    <text evidence="2">The sequence shown here is derived from an EMBL/GenBank/DDBJ whole genome shotgun (WGS) entry which is preliminary data.</text>
</comment>